<evidence type="ECO:0000256" key="11">
    <source>
        <dbReference type="ARBA" id="ARBA00024803"/>
    </source>
</evidence>
<evidence type="ECO:0000313" key="14">
    <source>
        <dbReference type="Proteomes" id="UP001249851"/>
    </source>
</evidence>
<dbReference type="GO" id="GO:0060271">
    <property type="term" value="P:cilium assembly"/>
    <property type="evidence" value="ECO:0007669"/>
    <property type="project" value="TreeGrafter"/>
</dbReference>
<keyword evidence="10" id="KW-0966">Cell projection</keyword>
<keyword evidence="4" id="KW-1003">Cell membrane</keyword>
<comment type="similarity">
    <text evidence="2">Belongs to the TMEM231 family.</text>
</comment>
<evidence type="ECO:0000256" key="3">
    <source>
        <dbReference type="ARBA" id="ARBA00015087"/>
    </source>
</evidence>
<evidence type="ECO:0000313" key="13">
    <source>
        <dbReference type="EMBL" id="KAK2551021.1"/>
    </source>
</evidence>
<dbReference type="PANTHER" id="PTHR14605:SF1">
    <property type="entry name" value="TRANSMEMBRANE PROTEIN 231"/>
    <property type="match status" value="1"/>
</dbReference>
<dbReference type="PANTHER" id="PTHR14605">
    <property type="entry name" value="CHST5 PROTEIN"/>
    <property type="match status" value="1"/>
</dbReference>
<evidence type="ECO:0000256" key="2">
    <source>
        <dbReference type="ARBA" id="ARBA00009082"/>
    </source>
</evidence>
<dbReference type="GO" id="GO:0035869">
    <property type="term" value="C:ciliary transition zone"/>
    <property type="evidence" value="ECO:0007669"/>
    <property type="project" value="TreeGrafter"/>
</dbReference>
<keyword evidence="5 12" id="KW-0812">Transmembrane</keyword>
<evidence type="ECO:0000256" key="1">
    <source>
        <dbReference type="ARBA" id="ARBA00004272"/>
    </source>
</evidence>
<dbReference type="AlphaFoldDB" id="A0AAD9PXT9"/>
<feature type="transmembrane region" description="Helical" evidence="12">
    <location>
        <begin position="239"/>
        <end position="261"/>
    </location>
</feature>
<dbReference type="GO" id="GO:0032880">
    <property type="term" value="P:regulation of protein localization"/>
    <property type="evidence" value="ECO:0007669"/>
    <property type="project" value="TreeGrafter"/>
</dbReference>
<reference evidence="13" key="1">
    <citation type="journal article" date="2023" name="G3 (Bethesda)">
        <title>Whole genome assembly and annotation of the endangered Caribbean coral Acropora cervicornis.</title>
        <authorList>
            <person name="Selwyn J.D."/>
            <person name="Vollmer S.V."/>
        </authorList>
    </citation>
    <scope>NUCLEOTIDE SEQUENCE</scope>
    <source>
        <strain evidence="13">K2</strain>
    </source>
</reference>
<dbReference type="EMBL" id="JARQWQ010000103">
    <property type="protein sequence ID" value="KAK2551021.1"/>
    <property type="molecule type" value="Genomic_DNA"/>
</dbReference>
<comment type="caution">
    <text evidence="13">The sequence shown here is derived from an EMBL/GenBank/DDBJ whole genome shotgun (WGS) entry which is preliminary data.</text>
</comment>
<gene>
    <name evidence="13" type="ORF">P5673_028242</name>
</gene>
<dbReference type="Pfam" id="PF10149">
    <property type="entry name" value="TM231"/>
    <property type="match status" value="1"/>
</dbReference>
<comment type="function">
    <text evidence="11">Transmembrane component of the tectonic-like complex, a complex localized at the transition zone of primary cilia and acting as a barrier that prevents diffusion of transmembrane proteins between the cilia and plasma membranes. Required for ciliogenesis and sonic hedgehog/SHH signaling.</text>
</comment>
<sequence length="287" mass="33650">MVMYEVHSHPVHQKYKSHICSKATLLQFFVIILTFIPPLIIAFVTHGFWLKESFYREQPDVRFKHEILLVLQGNIPGSFLAYSTFQNFNQLLQQKFRIPLIKSWENDDNLDGKYDSLHFNIEIPLRDSEAIHSVQLLLIFDYQLQKYVSLQMESIAYIYHSSPLAGAEFSTSGKLRLQQSMPLPHKGVHAIYNISVIDVSTEYVSSYPLWTGGRAAGQPFVLKGTVFYPEETIMYRPGFWQLIKMAWIQYLSVLFIFLFVFRRVKRFVFENQVVTVVPMRIEKEHQD</sequence>
<feature type="transmembrane region" description="Helical" evidence="12">
    <location>
        <begin position="25"/>
        <end position="49"/>
    </location>
</feature>
<evidence type="ECO:0000256" key="9">
    <source>
        <dbReference type="ARBA" id="ARBA00023180"/>
    </source>
</evidence>
<organism evidence="13 14">
    <name type="scientific">Acropora cervicornis</name>
    <name type="common">Staghorn coral</name>
    <dbReference type="NCBI Taxonomy" id="6130"/>
    <lineage>
        <taxon>Eukaryota</taxon>
        <taxon>Metazoa</taxon>
        <taxon>Cnidaria</taxon>
        <taxon>Anthozoa</taxon>
        <taxon>Hexacorallia</taxon>
        <taxon>Scleractinia</taxon>
        <taxon>Astrocoeniina</taxon>
        <taxon>Acroporidae</taxon>
        <taxon>Acropora</taxon>
    </lineage>
</organism>
<comment type="subcellular location">
    <subcellularLocation>
        <location evidence="1">Cell projection</location>
        <location evidence="1">Cilium membrane</location>
        <topology evidence="1">Multi-pass membrane protein</topology>
    </subcellularLocation>
</comment>
<evidence type="ECO:0000256" key="10">
    <source>
        <dbReference type="ARBA" id="ARBA00023273"/>
    </source>
</evidence>
<dbReference type="InterPro" id="IPR019306">
    <property type="entry name" value="TMEM231"/>
</dbReference>
<evidence type="ECO:0000256" key="7">
    <source>
        <dbReference type="ARBA" id="ARBA00023069"/>
    </source>
</evidence>
<dbReference type="Proteomes" id="UP001249851">
    <property type="component" value="Unassembled WGS sequence"/>
</dbReference>
<evidence type="ECO:0000256" key="8">
    <source>
        <dbReference type="ARBA" id="ARBA00023136"/>
    </source>
</evidence>
<reference evidence="13" key="2">
    <citation type="journal article" date="2023" name="Science">
        <title>Genomic signatures of disease resistance in endangered staghorn corals.</title>
        <authorList>
            <person name="Vollmer S.V."/>
            <person name="Selwyn J.D."/>
            <person name="Despard B.A."/>
            <person name="Roesel C.L."/>
        </authorList>
    </citation>
    <scope>NUCLEOTIDE SEQUENCE</scope>
    <source>
        <strain evidence="13">K2</strain>
    </source>
</reference>
<accession>A0AAD9PXT9</accession>
<keyword evidence="8 12" id="KW-0472">Membrane</keyword>
<evidence type="ECO:0000256" key="5">
    <source>
        <dbReference type="ARBA" id="ARBA00022692"/>
    </source>
</evidence>
<evidence type="ECO:0000256" key="12">
    <source>
        <dbReference type="SAM" id="Phobius"/>
    </source>
</evidence>
<evidence type="ECO:0000256" key="4">
    <source>
        <dbReference type="ARBA" id="ARBA00022475"/>
    </source>
</evidence>
<keyword evidence="14" id="KW-1185">Reference proteome</keyword>
<dbReference type="GO" id="GO:0060170">
    <property type="term" value="C:ciliary membrane"/>
    <property type="evidence" value="ECO:0007669"/>
    <property type="project" value="UniProtKB-SubCell"/>
</dbReference>
<name>A0AAD9PXT9_ACRCE</name>
<protein>
    <recommendedName>
        <fullName evidence="3">Transmembrane protein 231</fullName>
    </recommendedName>
</protein>
<keyword evidence="9" id="KW-0325">Glycoprotein</keyword>
<keyword evidence="7" id="KW-0969">Cilium</keyword>
<keyword evidence="6 12" id="KW-1133">Transmembrane helix</keyword>
<proteinExistence type="inferred from homology"/>
<evidence type="ECO:0000256" key="6">
    <source>
        <dbReference type="ARBA" id="ARBA00022989"/>
    </source>
</evidence>